<evidence type="ECO:0000313" key="2">
    <source>
        <dbReference type="EMBL" id="CCG01496.1"/>
    </source>
</evidence>
<dbReference type="HOGENOM" id="CLU_2970231_0_0_11"/>
<reference evidence="2 3" key="1">
    <citation type="journal article" date="2012" name="J. Bacteriol.">
        <title>Genome Sequence of Blastococcus saxobsidens DD2, a Stone-Inhabiting Bacterium.</title>
        <authorList>
            <person name="Chouaia B."/>
            <person name="Crotti E."/>
            <person name="Brusetti L."/>
            <person name="Daffonchio D."/>
            <person name="Essoussi I."/>
            <person name="Nouioui I."/>
            <person name="Sbissi I."/>
            <person name="Ghodhbane-Gtari F."/>
            <person name="Gtari M."/>
            <person name="Vacherie B."/>
            <person name="Barbe V."/>
            <person name="Medigue C."/>
            <person name="Gury J."/>
            <person name="Pujic P."/>
            <person name="Normand P."/>
        </authorList>
    </citation>
    <scope>NUCLEOTIDE SEQUENCE [LARGE SCALE GENOMIC DNA]</scope>
    <source>
        <strain evidence="2 3">DD2</strain>
    </source>
</reference>
<sequence>MGSTVRTLPAGARTRIGHPVPHVTHRHQLVTVRVRCAERGATMEPRGASRLPGRRGSP</sequence>
<keyword evidence="3" id="KW-1185">Reference proteome</keyword>
<dbReference type="STRING" id="1146883.BLASA_0537"/>
<feature type="region of interest" description="Disordered" evidence="1">
    <location>
        <begin position="37"/>
        <end position="58"/>
    </location>
</feature>
<evidence type="ECO:0000313" key="3">
    <source>
        <dbReference type="Proteomes" id="UP000007517"/>
    </source>
</evidence>
<organism evidence="2 3">
    <name type="scientific">Blastococcus saxobsidens (strain DD2)</name>
    <dbReference type="NCBI Taxonomy" id="1146883"/>
    <lineage>
        <taxon>Bacteria</taxon>
        <taxon>Bacillati</taxon>
        <taxon>Actinomycetota</taxon>
        <taxon>Actinomycetes</taxon>
        <taxon>Geodermatophilales</taxon>
        <taxon>Geodermatophilaceae</taxon>
        <taxon>Blastococcus</taxon>
    </lineage>
</organism>
<name>H6RPS7_BLASD</name>
<gene>
    <name evidence="2" type="ordered locus">BLASA_0537</name>
</gene>
<reference evidence="3" key="2">
    <citation type="submission" date="2012-02" db="EMBL/GenBank/DDBJ databases">
        <title>Complete genome sequence of Blastococcus saxobsidens strain DD2.</title>
        <authorList>
            <person name="Genoscope."/>
        </authorList>
    </citation>
    <scope>NUCLEOTIDE SEQUENCE [LARGE SCALE GENOMIC DNA]</scope>
    <source>
        <strain evidence="3">DD2</strain>
    </source>
</reference>
<evidence type="ECO:0000256" key="1">
    <source>
        <dbReference type="SAM" id="MobiDB-lite"/>
    </source>
</evidence>
<dbReference type="AlphaFoldDB" id="H6RPS7"/>
<proteinExistence type="predicted"/>
<protein>
    <submittedName>
        <fullName evidence="2">Uncharacterized protein</fullName>
    </submittedName>
</protein>
<dbReference type="Proteomes" id="UP000007517">
    <property type="component" value="Chromosome"/>
</dbReference>
<accession>H6RPS7</accession>
<dbReference type="EMBL" id="FO117623">
    <property type="protein sequence ID" value="CCG01496.1"/>
    <property type="molecule type" value="Genomic_DNA"/>
</dbReference>
<dbReference type="KEGG" id="bsd:BLASA_0537"/>